<reference evidence="2" key="1">
    <citation type="submission" date="2016-10" db="EMBL/GenBank/DDBJ databases">
        <authorList>
            <person name="Varghese N."/>
            <person name="Submissions S."/>
        </authorList>
    </citation>
    <scope>NUCLEOTIDE SEQUENCE [LARGE SCALE GENOMIC DNA]</scope>
    <source>
        <strain evidence="2">CGMCC 4.3530</strain>
    </source>
</reference>
<gene>
    <name evidence="1" type="ORF">SAMN05216215_100763</name>
</gene>
<dbReference type="AlphaFoldDB" id="A0A1H2YLR7"/>
<sequence length="34" mass="3797">MTTVRNFLLESYSMDLPTTFDLLGYAQGGLNTRA</sequence>
<dbReference type="Proteomes" id="UP000199529">
    <property type="component" value="Unassembled WGS sequence"/>
</dbReference>
<dbReference type="EMBL" id="FNOK01000007">
    <property type="protein sequence ID" value="SDX05479.1"/>
    <property type="molecule type" value="Genomic_DNA"/>
</dbReference>
<keyword evidence="2" id="KW-1185">Reference proteome</keyword>
<organism evidence="1 2">
    <name type="scientific">Saccharopolyspora shandongensis</name>
    <dbReference type="NCBI Taxonomy" id="418495"/>
    <lineage>
        <taxon>Bacteria</taxon>
        <taxon>Bacillati</taxon>
        <taxon>Actinomycetota</taxon>
        <taxon>Actinomycetes</taxon>
        <taxon>Pseudonocardiales</taxon>
        <taxon>Pseudonocardiaceae</taxon>
        <taxon>Saccharopolyspora</taxon>
    </lineage>
</organism>
<name>A0A1H2YLR7_9PSEU</name>
<dbReference type="STRING" id="418495.SAMN05216215_100763"/>
<evidence type="ECO:0000313" key="2">
    <source>
        <dbReference type="Proteomes" id="UP000199529"/>
    </source>
</evidence>
<proteinExistence type="predicted"/>
<accession>A0A1H2YLR7</accession>
<evidence type="ECO:0000313" key="1">
    <source>
        <dbReference type="EMBL" id="SDX05479.1"/>
    </source>
</evidence>
<protein>
    <submittedName>
        <fullName evidence="1">Uncharacterized protein</fullName>
    </submittedName>
</protein>